<evidence type="ECO:0000313" key="4">
    <source>
        <dbReference type="RefSeq" id="XP_033584679.1"/>
    </source>
</evidence>
<dbReference type="InterPro" id="IPR036085">
    <property type="entry name" value="PAZ_dom_sf"/>
</dbReference>
<dbReference type="GO" id="GO:0003676">
    <property type="term" value="F:nucleic acid binding"/>
    <property type="evidence" value="ECO:0007669"/>
    <property type="project" value="InterPro"/>
</dbReference>
<evidence type="ECO:0000313" key="3">
    <source>
        <dbReference type="Proteomes" id="UP000504636"/>
    </source>
</evidence>
<dbReference type="Gene3D" id="3.40.50.2300">
    <property type="match status" value="1"/>
</dbReference>
<dbReference type="AlphaFoldDB" id="A0A6A6ZBM5"/>
<organism evidence="2">
    <name type="scientific">Mytilinidion resinicola</name>
    <dbReference type="NCBI Taxonomy" id="574789"/>
    <lineage>
        <taxon>Eukaryota</taxon>
        <taxon>Fungi</taxon>
        <taxon>Dikarya</taxon>
        <taxon>Ascomycota</taxon>
        <taxon>Pezizomycotina</taxon>
        <taxon>Dothideomycetes</taxon>
        <taxon>Pleosporomycetidae</taxon>
        <taxon>Mytilinidiales</taxon>
        <taxon>Mytilinidiaceae</taxon>
        <taxon>Mytilinidion</taxon>
    </lineage>
</organism>
<dbReference type="SMART" id="SM00950">
    <property type="entry name" value="Piwi"/>
    <property type="match status" value="1"/>
</dbReference>
<keyword evidence="3" id="KW-1185">Reference proteome</keyword>
<dbReference type="InterPro" id="IPR012337">
    <property type="entry name" value="RNaseH-like_sf"/>
</dbReference>
<dbReference type="Gene3D" id="3.30.420.10">
    <property type="entry name" value="Ribonuclease H-like superfamily/Ribonuclease H"/>
    <property type="match status" value="1"/>
</dbReference>
<dbReference type="InterPro" id="IPR014811">
    <property type="entry name" value="ArgoL1"/>
</dbReference>
<dbReference type="Proteomes" id="UP000504636">
    <property type="component" value="Unplaced"/>
</dbReference>
<dbReference type="RefSeq" id="XP_033584679.1">
    <property type="nucleotide sequence ID" value="XM_033721640.1"/>
</dbReference>
<dbReference type="PROSITE" id="PS50822">
    <property type="entry name" value="PIWI"/>
    <property type="match status" value="1"/>
</dbReference>
<accession>A0A6A6ZBM5</accession>
<reference evidence="2 4" key="1">
    <citation type="journal article" date="2020" name="Stud. Mycol.">
        <title>101 Dothideomycetes genomes: a test case for predicting lifestyles and emergence of pathogens.</title>
        <authorList>
            <person name="Haridas S."/>
            <person name="Albert R."/>
            <person name="Binder M."/>
            <person name="Bloem J."/>
            <person name="Labutti K."/>
            <person name="Salamov A."/>
            <person name="Andreopoulos B."/>
            <person name="Baker S."/>
            <person name="Barry K."/>
            <person name="Bills G."/>
            <person name="Bluhm B."/>
            <person name="Cannon C."/>
            <person name="Castanera R."/>
            <person name="Culley D."/>
            <person name="Daum C."/>
            <person name="Ezra D."/>
            <person name="Gonzalez J."/>
            <person name="Henrissat B."/>
            <person name="Kuo A."/>
            <person name="Liang C."/>
            <person name="Lipzen A."/>
            <person name="Lutzoni F."/>
            <person name="Magnuson J."/>
            <person name="Mondo S."/>
            <person name="Nolan M."/>
            <person name="Ohm R."/>
            <person name="Pangilinan J."/>
            <person name="Park H.-J."/>
            <person name="Ramirez L."/>
            <person name="Alfaro M."/>
            <person name="Sun H."/>
            <person name="Tritt A."/>
            <person name="Yoshinaga Y."/>
            <person name="Zwiers L.-H."/>
            <person name="Turgeon B."/>
            <person name="Goodwin S."/>
            <person name="Spatafora J."/>
            <person name="Crous P."/>
            <person name="Grigoriev I."/>
        </authorList>
    </citation>
    <scope>NUCLEOTIDE SEQUENCE</scope>
    <source>
        <strain evidence="2 4">CBS 304.34</strain>
    </source>
</reference>
<dbReference type="Pfam" id="PF08699">
    <property type="entry name" value="ArgoL1"/>
    <property type="match status" value="1"/>
</dbReference>
<reference evidence="4" key="3">
    <citation type="submission" date="2025-04" db="UniProtKB">
        <authorList>
            <consortium name="RefSeq"/>
        </authorList>
    </citation>
    <scope>IDENTIFICATION</scope>
    <source>
        <strain evidence="4">CBS 304.34</strain>
    </source>
</reference>
<dbReference type="OrthoDB" id="10252740at2759"/>
<name>A0A6A6ZBM5_9PEZI</name>
<evidence type="ECO:0000259" key="1">
    <source>
        <dbReference type="PROSITE" id="PS50822"/>
    </source>
</evidence>
<protein>
    <recommendedName>
        <fullName evidence="1">Piwi domain-containing protein</fullName>
    </recommendedName>
</protein>
<dbReference type="InterPro" id="IPR036397">
    <property type="entry name" value="RNaseH_sf"/>
</dbReference>
<dbReference type="Pfam" id="PF02171">
    <property type="entry name" value="Piwi"/>
    <property type="match status" value="1"/>
</dbReference>
<dbReference type="PANTHER" id="PTHR22891">
    <property type="entry name" value="EUKARYOTIC TRANSLATION INITIATION FACTOR 2C"/>
    <property type="match status" value="1"/>
</dbReference>
<reference evidence="4" key="2">
    <citation type="submission" date="2020-04" db="EMBL/GenBank/DDBJ databases">
        <authorList>
            <consortium name="NCBI Genome Project"/>
        </authorList>
    </citation>
    <scope>NUCLEOTIDE SEQUENCE</scope>
    <source>
        <strain evidence="4">CBS 304.34</strain>
    </source>
</reference>
<dbReference type="SUPFAM" id="SSF101690">
    <property type="entry name" value="PAZ domain"/>
    <property type="match status" value="1"/>
</dbReference>
<dbReference type="InterPro" id="IPR003165">
    <property type="entry name" value="Piwi"/>
</dbReference>
<dbReference type="SMART" id="SM01163">
    <property type="entry name" value="DUF1785"/>
    <property type="match status" value="1"/>
</dbReference>
<feature type="domain" description="Piwi" evidence="1">
    <location>
        <begin position="283"/>
        <end position="501"/>
    </location>
</feature>
<dbReference type="EMBL" id="MU003692">
    <property type="protein sequence ID" value="KAF2817715.1"/>
    <property type="molecule type" value="Genomic_DNA"/>
</dbReference>
<proteinExistence type="predicted"/>
<sequence>MSHSENATFQVGANKMFLKSGYEPLENGALLANRGYFVSARPAMGNIILNINTVMSAFYAPMLVSKFLKRYDDPDKAYDTIRGFGKTIQEQTFKKDGKDVTVKDYLNSPYPGLNLENAKESWMVAVDLDGGEGKESWYTPEKLLILPYQVFNRVLPSQITSDMITKACRAPAVTVSAIVGGLQALGISGKSFSKAFSVDPRMLEIPVRAMEKPNVQYRAGDNSNVEPGPKADLSEVFELAADIQSHRTADSTQGGDVNKRMLDPEYYDFTDLISKPARPAVHLVLLVLPKKDKDIYADFKKVADREGCHSICVTEQPNFMKDEYDEKGNPKLGNMTQYVANVTMKLNLKAGGVNHTVTGLTDSLKDTLVLGADLTHPSPGSVEGAPSIAALVRSVGTSGGKWLGSMRLQFGTKERKQEEMVRERIKAWQKDAKTDKLPAKVIYFRDGVSHTQYETIRQDEIRKIRSVCEGLGWKSTAAPKITAIIVTKRHHTRFFPKELKG</sequence>
<evidence type="ECO:0000313" key="2">
    <source>
        <dbReference type="EMBL" id="KAF2817715.1"/>
    </source>
</evidence>
<dbReference type="GeneID" id="54462533"/>
<dbReference type="SUPFAM" id="SSF53098">
    <property type="entry name" value="Ribonuclease H-like"/>
    <property type="match status" value="1"/>
</dbReference>
<gene>
    <name evidence="2 4" type="ORF">BDZ99DRAFT_470686</name>
</gene>